<dbReference type="SMART" id="SM01043">
    <property type="entry name" value="BTAD"/>
    <property type="match status" value="1"/>
</dbReference>
<dbReference type="SUPFAM" id="SSF52540">
    <property type="entry name" value="P-loop containing nucleoside triphosphate hydrolases"/>
    <property type="match status" value="1"/>
</dbReference>
<dbReference type="CDD" id="cd15831">
    <property type="entry name" value="BTAD"/>
    <property type="match status" value="1"/>
</dbReference>
<dbReference type="EMBL" id="JAVHUY010000089">
    <property type="protein sequence ID" value="MDQ7911473.1"/>
    <property type="molecule type" value="Genomic_DNA"/>
</dbReference>
<dbReference type="InterPro" id="IPR051677">
    <property type="entry name" value="AfsR-DnrI-RedD_regulator"/>
</dbReference>
<dbReference type="PRINTS" id="PR00364">
    <property type="entry name" value="DISEASERSIST"/>
</dbReference>
<keyword evidence="9" id="KW-1185">Reference proteome</keyword>
<evidence type="ECO:0000313" key="8">
    <source>
        <dbReference type="EMBL" id="MDQ7911473.1"/>
    </source>
</evidence>
<feature type="region of interest" description="Disordered" evidence="6">
    <location>
        <begin position="599"/>
        <end position="622"/>
    </location>
</feature>
<keyword evidence="3 5" id="KW-0238">DNA-binding</keyword>
<dbReference type="InterPro" id="IPR016032">
    <property type="entry name" value="Sig_transdc_resp-reg_C-effctor"/>
</dbReference>
<proteinExistence type="inferred from homology"/>
<gene>
    <name evidence="8" type="ORF">RB614_44010</name>
</gene>
<dbReference type="Pfam" id="PF13191">
    <property type="entry name" value="AAA_16"/>
    <property type="match status" value="1"/>
</dbReference>
<dbReference type="Gene3D" id="3.40.50.300">
    <property type="entry name" value="P-loop containing nucleotide triphosphate hydrolases"/>
    <property type="match status" value="1"/>
</dbReference>
<keyword evidence="4" id="KW-0804">Transcription</keyword>
<evidence type="ECO:0000256" key="5">
    <source>
        <dbReference type="PROSITE-ProRule" id="PRU01091"/>
    </source>
</evidence>
<comment type="similarity">
    <text evidence="1">Belongs to the AfsR/DnrI/RedD regulatory family.</text>
</comment>
<evidence type="ECO:0000256" key="6">
    <source>
        <dbReference type="SAM" id="MobiDB-lite"/>
    </source>
</evidence>
<dbReference type="RefSeq" id="WP_308718667.1">
    <property type="nucleotide sequence ID" value="NZ_JAVHUY010000089.1"/>
</dbReference>
<dbReference type="Proteomes" id="UP001230908">
    <property type="component" value="Unassembled WGS sequence"/>
</dbReference>
<dbReference type="Gene3D" id="1.10.10.10">
    <property type="entry name" value="Winged helix-like DNA-binding domain superfamily/Winged helix DNA-binding domain"/>
    <property type="match status" value="1"/>
</dbReference>
<dbReference type="SMART" id="SM00862">
    <property type="entry name" value="Trans_reg_C"/>
    <property type="match status" value="1"/>
</dbReference>
<sequence length="622" mass="67253">MHDDHRTDREPTTTFELLGRLEVRKGGERVDLGPPKQRLVLALLLSRAGSVVPVDRLTEALWEGNPPRTARKNLQIYVAALRKIVGNRIRYVASGYVLDVEPEEFDLLRLERYATAGRRLLRDGDLPGAVAALDGAIRCWHGIPLTEFAGVPIAVNESDRLAARFLSAYEDWAEGQVALGHYAEVLDGIDEVAGRHPFRERLGVAKMTALAGCGRTAEALAYYDEIRQRMARELGIQPSPVLTALYQRILAGQSQPGPGGLSRATNGLPRDLPDFVGRRDELNHLVDLLDAGGPAVDVVVLTGPAGVGKTVTAIRTARRLDGRFADGVMFVPLRARDGRPRPIHEVTVGLLRQLGYSGASPPPGEAVPLWRAWLAERRMLLVLDGAMDEDSVRALLPGLGDSRVLVTSRLKLSGLDAVCRVALAELSTMECLDLLGRMVGAGRVVSDRYAAERLVEQCGRLPLAVRVLGTKLAMLPHIPISRYAERLADDQALFAELAAGDLSVQACLDDWIGSIAPPPRESLRQLACMPRPVFGRDEVVTALGAGTGSVDRTIATLLEASLLFVPDPEVAAHQEMYGMSALLRRYVRALMTAPPRAAAAAAIPARPPEHRPGTGSARPTGP</sequence>
<dbReference type="InterPro" id="IPR005158">
    <property type="entry name" value="BTAD"/>
</dbReference>
<dbReference type="Pfam" id="PF00486">
    <property type="entry name" value="Trans_reg_C"/>
    <property type="match status" value="1"/>
</dbReference>
<reference evidence="8 9" key="1">
    <citation type="submission" date="2023-08" db="EMBL/GenBank/DDBJ databases">
        <title>Phytohabitans sansha sp. nov., isolated from marine sediment.</title>
        <authorList>
            <person name="Zhao Y."/>
            <person name="Yi K."/>
        </authorList>
    </citation>
    <scope>NUCLEOTIDE SEQUENCE [LARGE SCALE GENOMIC DNA]</scope>
    <source>
        <strain evidence="8 9">ZYX-F-186</strain>
    </source>
</reference>
<dbReference type="InterPro" id="IPR011990">
    <property type="entry name" value="TPR-like_helical_dom_sf"/>
</dbReference>
<dbReference type="InterPro" id="IPR041664">
    <property type="entry name" value="AAA_16"/>
</dbReference>
<dbReference type="PROSITE" id="PS51755">
    <property type="entry name" value="OMPR_PHOB"/>
    <property type="match status" value="1"/>
</dbReference>
<dbReference type="PANTHER" id="PTHR35807:SF1">
    <property type="entry name" value="TRANSCRIPTIONAL REGULATOR REDD"/>
    <property type="match status" value="1"/>
</dbReference>
<dbReference type="SUPFAM" id="SSF46894">
    <property type="entry name" value="C-terminal effector domain of the bipartite response regulators"/>
    <property type="match status" value="1"/>
</dbReference>
<evidence type="ECO:0000256" key="3">
    <source>
        <dbReference type="ARBA" id="ARBA00023125"/>
    </source>
</evidence>
<feature type="domain" description="OmpR/PhoB-type" evidence="7">
    <location>
        <begin position="4"/>
        <end position="100"/>
    </location>
</feature>
<organism evidence="8 9">
    <name type="scientific">Phytohabitans maris</name>
    <dbReference type="NCBI Taxonomy" id="3071409"/>
    <lineage>
        <taxon>Bacteria</taxon>
        <taxon>Bacillati</taxon>
        <taxon>Actinomycetota</taxon>
        <taxon>Actinomycetes</taxon>
        <taxon>Micromonosporales</taxon>
        <taxon>Micromonosporaceae</taxon>
    </lineage>
</organism>
<dbReference type="PANTHER" id="PTHR35807">
    <property type="entry name" value="TRANSCRIPTIONAL REGULATOR REDD-RELATED"/>
    <property type="match status" value="1"/>
</dbReference>
<feature type="DNA-binding region" description="OmpR/PhoB-type" evidence="5">
    <location>
        <begin position="4"/>
        <end position="100"/>
    </location>
</feature>
<dbReference type="InterPro" id="IPR001867">
    <property type="entry name" value="OmpR/PhoB-type_DNA-bd"/>
</dbReference>
<dbReference type="InterPro" id="IPR027417">
    <property type="entry name" value="P-loop_NTPase"/>
</dbReference>
<accession>A0ABU0ZWR0</accession>
<evidence type="ECO:0000256" key="2">
    <source>
        <dbReference type="ARBA" id="ARBA00023015"/>
    </source>
</evidence>
<keyword evidence="2" id="KW-0805">Transcription regulation</keyword>
<comment type="caution">
    <text evidence="8">The sequence shown here is derived from an EMBL/GenBank/DDBJ whole genome shotgun (WGS) entry which is preliminary data.</text>
</comment>
<dbReference type="Gene3D" id="1.25.40.10">
    <property type="entry name" value="Tetratricopeptide repeat domain"/>
    <property type="match status" value="1"/>
</dbReference>
<protein>
    <submittedName>
        <fullName evidence="8">BTAD domain-containing putative transcriptional regulator</fullName>
    </submittedName>
</protein>
<evidence type="ECO:0000313" key="9">
    <source>
        <dbReference type="Proteomes" id="UP001230908"/>
    </source>
</evidence>
<dbReference type="InterPro" id="IPR036388">
    <property type="entry name" value="WH-like_DNA-bd_sf"/>
</dbReference>
<evidence type="ECO:0000256" key="1">
    <source>
        <dbReference type="ARBA" id="ARBA00005820"/>
    </source>
</evidence>
<evidence type="ECO:0000259" key="7">
    <source>
        <dbReference type="PROSITE" id="PS51755"/>
    </source>
</evidence>
<evidence type="ECO:0000256" key="4">
    <source>
        <dbReference type="ARBA" id="ARBA00023163"/>
    </source>
</evidence>
<dbReference type="Pfam" id="PF03704">
    <property type="entry name" value="BTAD"/>
    <property type="match status" value="1"/>
</dbReference>
<name>A0ABU0ZWR0_9ACTN</name>
<dbReference type="SUPFAM" id="SSF48452">
    <property type="entry name" value="TPR-like"/>
    <property type="match status" value="1"/>
</dbReference>